<evidence type="ECO:0000259" key="6">
    <source>
        <dbReference type="PROSITE" id="PS50252"/>
    </source>
</evidence>
<dbReference type="Proteomes" id="UP000095282">
    <property type="component" value="Unplaced"/>
</dbReference>
<dbReference type="AlphaFoldDB" id="A0A1I7T1H4"/>
<evidence type="ECO:0000313" key="7">
    <source>
        <dbReference type="Proteomes" id="UP000095282"/>
    </source>
</evidence>
<dbReference type="InterPro" id="IPR046360">
    <property type="entry name" value="T-box_DNA-bd"/>
</dbReference>
<evidence type="ECO:0000256" key="2">
    <source>
        <dbReference type="ARBA" id="ARBA00023125"/>
    </source>
</evidence>
<dbReference type="InterPro" id="IPR036960">
    <property type="entry name" value="T-box_sf"/>
</dbReference>
<dbReference type="GO" id="GO:0003677">
    <property type="term" value="F:DNA binding"/>
    <property type="evidence" value="ECO:0007669"/>
    <property type="project" value="UniProtKB-UniRule"/>
</dbReference>
<keyword evidence="4 5" id="KW-0539">Nucleus</keyword>
<evidence type="ECO:0000256" key="5">
    <source>
        <dbReference type="PROSITE-ProRule" id="PRU00201"/>
    </source>
</evidence>
<name>A0A1I7T1H4_9PELO</name>
<accession>A0A1I7T1H4</accession>
<dbReference type="SUPFAM" id="SSF49417">
    <property type="entry name" value="p53-like transcription factors"/>
    <property type="match status" value="1"/>
</dbReference>
<organism evidence="7 8">
    <name type="scientific">Caenorhabditis tropicalis</name>
    <dbReference type="NCBI Taxonomy" id="1561998"/>
    <lineage>
        <taxon>Eukaryota</taxon>
        <taxon>Metazoa</taxon>
        <taxon>Ecdysozoa</taxon>
        <taxon>Nematoda</taxon>
        <taxon>Chromadorea</taxon>
        <taxon>Rhabditida</taxon>
        <taxon>Rhabditina</taxon>
        <taxon>Rhabditomorpha</taxon>
        <taxon>Rhabditoidea</taxon>
        <taxon>Rhabditidae</taxon>
        <taxon>Peloderinae</taxon>
        <taxon>Caenorhabditis</taxon>
    </lineage>
</organism>
<sequence>MTDNMKYRYSKERKTWFPQSVADQKEPIFMEHHEGFQTGGYWNQEGIHFKQLFFSTKEQKSATMVVDSLRKYRTILYIMDSYGQDKKKAKEDVAKYTYQRKDEETTEPTAMRTLEVNQYEQFNYEQVHQEEYYDWRIDTTRVENQYAPANHQFQKPVEPAVYSLDDYFSMQ</sequence>
<keyword evidence="1" id="KW-0805">Transcription regulation</keyword>
<dbReference type="GO" id="GO:0005634">
    <property type="term" value="C:nucleus"/>
    <property type="evidence" value="ECO:0007669"/>
    <property type="project" value="UniProtKB-SubCell"/>
</dbReference>
<dbReference type="WBParaSite" id="Csp11.Scaffold462.g1506.t1">
    <property type="protein sequence ID" value="Csp11.Scaffold462.g1506.t1"/>
    <property type="gene ID" value="Csp11.Scaffold462.g1506"/>
</dbReference>
<evidence type="ECO:0000256" key="3">
    <source>
        <dbReference type="ARBA" id="ARBA00023163"/>
    </source>
</evidence>
<dbReference type="InterPro" id="IPR008967">
    <property type="entry name" value="p53-like_TF_DNA-bd_sf"/>
</dbReference>
<dbReference type="Gene3D" id="2.60.40.820">
    <property type="entry name" value="Transcription factor, T-box"/>
    <property type="match status" value="1"/>
</dbReference>
<keyword evidence="7" id="KW-1185">Reference proteome</keyword>
<dbReference type="eggNOG" id="ENOG502RH38">
    <property type="taxonomic scope" value="Eukaryota"/>
</dbReference>
<comment type="caution">
    <text evidence="5">Lacks conserved residue(s) required for the propagation of feature annotation.</text>
</comment>
<dbReference type="GO" id="GO:0045893">
    <property type="term" value="P:positive regulation of DNA-templated transcription"/>
    <property type="evidence" value="ECO:0007669"/>
    <property type="project" value="InterPro"/>
</dbReference>
<dbReference type="Pfam" id="PF00907">
    <property type="entry name" value="T-box"/>
    <property type="match status" value="1"/>
</dbReference>
<dbReference type="STRING" id="1561998.A0A1I7T1H4"/>
<proteinExistence type="predicted"/>
<evidence type="ECO:0000313" key="8">
    <source>
        <dbReference type="WBParaSite" id="Csp11.Scaffold462.g1506.t1"/>
    </source>
</evidence>
<keyword evidence="3" id="KW-0804">Transcription</keyword>
<protein>
    <submittedName>
        <fullName evidence="8">T-box domain-containing protein</fullName>
    </submittedName>
</protein>
<reference evidence="8" key="1">
    <citation type="submission" date="2016-11" db="UniProtKB">
        <authorList>
            <consortium name="WormBaseParasite"/>
        </authorList>
    </citation>
    <scope>IDENTIFICATION</scope>
</reference>
<evidence type="ECO:0000256" key="1">
    <source>
        <dbReference type="ARBA" id="ARBA00023015"/>
    </source>
</evidence>
<keyword evidence="2 5" id="KW-0238">DNA-binding</keyword>
<dbReference type="GO" id="GO:0003700">
    <property type="term" value="F:DNA-binding transcription factor activity"/>
    <property type="evidence" value="ECO:0007669"/>
    <property type="project" value="InterPro"/>
</dbReference>
<comment type="subcellular location">
    <subcellularLocation>
        <location evidence="5">Nucleus</location>
    </subcellularLocation>
</comment>
<evidence type="ECO:0000256" key="4">
    <source>
        <dbReference type="ARBA" id="ARBA00023242"/>
    </source>
</evidence>
<dbReference type="PROSITE" id="PS50252">
    <property type="entry name" value="TBOX_3"/>
    <property type="match status" value="1"/>
</dbReference>
<feature type="domain" description="T-box" evidence="6">
    <location>
        <begin position="1"/>
        <end position="120"/>
    </location>
</feature>